<gene>
    <name evidence="1" type="ORF">ECRASSUSDP1_LOCUS25566</name>
</gene>
<name>A0AAD1Y549_EUPCR</name>
<sequence length="375" mass="43143">MESLLNPISYKNIEHIRKNLNNRSVLVHKCYKSSTKRANCLPQYQPKSSAVLKKKQFLATKKDPAQKKVLQSHKSHLNNPRVLKKRSKHKGIIKKNLVPVKKEINLLSKPSLPNSMSKSVKKNKAILSNSYYAESAPQGDRGDFKNSVPRTGSQCRVPKIQINMKTFSTQSEEDNERFDSGSIDISQYSGYNRPSQDKFDCTLEPTRDIKILFENRHRSLSNSLRKRSTCFKANKHAVVELDKIRTQNKCSNKLMKPNKPKTSISSKASKANLLKRKGISFRNMQPKQKRYVALKPEIIKEPSIPPQNPTPTNANKGFLTNRSQQIPSTITATRKAKDKQKTMKLRYSEFLIEKERSRKVPFRTYSLQYEPKKNQ</sequence>
<evidence type="ECO:0000313" key="2">
    <source>
        <dbReference type="Proteomes" id="UP001295684"/>
    </source>
</evidence>
<evidence type="ECO:0000313" key="1">
    <source>
        <dbReference type="EMBL" id="CAI2384046.1"/>
    </source>
</evidence>
<dbReference type="AlphaFoldDB" id="A0AAD1Y549"/>
<proteinExistence type="predicted"/>
<keyword evidence="2" id="KW-1185">Reference proteome</keyword>
<accession>A0AAD1Y549</accession>
<protein>
    <submittedName>
        <fullName evidence="1">Uncharacterized protein</fullName>
    </submittedName>
</protein>
<reference evidence="1" key="1">
    <citation type="submission" date="2023-07" db="EMBL/GenBank/DDBJ databases">
        <authorList>
            <consortium name="AG Swart"/>
            <person name="Singh M."/>
            <person name="Singh A."/>
            <person name="Seah K."/>
            <person name="Emmerich C."/>
        </authorList>
    </citation>
    <scope>NUCLEOTIDE SEQUENCE</scope>
    <source>
        <strain evidence="1">DP1</strain>
    </source>
</reference>
<comment type="caution">
    <text evidence="1">The sequence shown here is derived from an EMBL/GenBank/DDBJ whole genome shotgun (WGS) entry which is preliminary data.</text>
</comment>
<dbReference type="Proteomes" id="UP001295684">
    <property type="component" value="Unassembled WGS sequence"/>
</dbReference>
<dbReference type="EMBL" id="CAMPGE010026354">
    <property type="protein sequence ID" value="CAI2384046.1"/>
    <property type="molecule type" value="Genomic_DNA"/>
</dbReference>
<organism evidence="1 2">
    <name type="scientific">Euplotes crassus</name>
    <dbReference type="NCBI Taxonomy" id="5936"/>
    <lineage>
        <taxon>Eukaryota</taxon>
        <taxon>Sar</taxon>
        <taxon>Alveolata</taxon>
        <taxon>Ciliophora</taxon>
        <taxon>Intramacronucleata</taxon>
        <taxon>Spirotrichea</taxon>
        <taxon>Hypotrichia</taxon>
        <taxon>Euplotida</taxon>
        <taxon>Euplotidae</taxon>
        <taxon>Moneuplotes</taxon>
    </lineage>
</organism>